<name>A0A975GHW0_9BACT</name>
<accession>A0A975GHW0</accession>
<keyword evidence="2" id="KW-1185">Reference proteome</keyword>
<sequence>MCAPFKNAAGGDVPLIVRMDRVGKWDKKVLGTGKNFMIDRIKKLNISVVEL</sequence>
<dbReference type="KEGG" id="dli:dnl_42210"/>
<gene>
    <name evidence="1" type="ORF">dnl_42210</name>
</gene>
<proteinExistence type="predicted"/>
<dbReference type="EMBL" id="CP061799">
    <property type="protein sequence ID" value="QTA81867.1"/>
    <property type="molecule type" value="Genomic_DNA"/>
</dbReference>
<evidence type="ECO:0000313" key="1">
    <source>
        <dbReference type="EMBL" id="QTA81867.1"/>
    </source>
</evidence>
<evidence type="ECO:0000313" key="2">
    <source>
        <dbReference type="Proteomes" id="UP000663720"/>
    </source>
</evidence>
<dbReference type="AlphaFoldDB" id="A0A975GHW0"/>
<protein>
    <submittedName>
        <fullName evidence="1">Uncharacterized protein</fullName>
    </submittedName>
</protein>
<organism evidence="1 2">
    <name type="scientific">Desulfonema limicola</name>
    <dbReference type="NCBI Taxonomy" id="45656"/>
    <lineage>
        <taxon>Bacteria</taxon>
        <taxon>Pseudomonadati</taxon>
        <taxon>Thermodesulfobacteriota</taxon>
        <taxon>Desulfobacteria</taxon>
        <taxon>Desulfobacterales</taxon>
        <taxon>Desulfococcaceae</taxon>
        <taxon>Desulfonema</taxon>
    </lineage>
</organism>
<dbReference type="Proteomes" id="UP000663720">
    <property type="component" value="Chromosome"/>
</dbReference>
<reference evidence="1" key="1">
    <citation type="journal article" date="2021" name="Microb. Physiol.">
        <title>Proteogenomic Insights into the Physiology of Marine, Sulfate-Reducing, Filamentous Desulfonema limicola and Desulfonema magnum.</title>
        <authorList>
            <person name="Schnaars V."/>
            <person name="Wohlbrand L."/>
            <person name="Scheve S."/>
            <person name="Hinrichs C."/>
            <person name="Reinhardt R."/>
            <person name="Rabus R."/>
        </authorList>
    </citation>
    <scope>NUCLEOTIDE SEQUENCE</scope>
    <source>
        <strain evidence="1">5ac10</strain>
    </source>
</reference>